<dbReference type="Gene3D" id="1.10.1760.20">
    <property type="match status" value="1"/>
</dbReference>
<dbReference type="GO" id="GO:0015225">
    <property type="term" value="F:biotin transmembrane transporter activity"/>
    <property type="evidence" value="ECO:0007669"/>
    <property type="project" value="UniProtKB-UniRule"/>
</dbReference>
<keyword evidence="3" id="KW-1133">Transmembrane helix</keyword>
<keyword evidence="3" id="KW-0812">Transmembrane</keyword>
<reference evidence="4 5" key="1">
    <citation type="submission" date="2018-10" db="EMBL/GenBank/DDBJ databases">
        <title>Bacillus Keqinensis sp. nov., a moderately halophilic bacterium isolated from a saline-alkaline lake.</title>
        <authorList>
            <person name="Wang H."/>
        </authorList>
    </citation>
    <scope>NUCLEOTIDE SEQUENCE [LARGE SCALE GENOMIC DNA]</scope>
    <source>
        <strain evidence="4 5">KQ-3</strain>
    </source>
</reference>
<feature type="transmembrane region" description="Helical" evidence="3">
    <location>
        <begin position="102"/>
        <end position="123"/>
    </location>
</feature>
<evidence type="ECO:0000256" key="3">
    <source>
        <dbReference type="SAM" id="Phobius"/>
    </source>
</evidence>
<dbReference type="PANTHER" id="PTHR34295">
    <property type="entry name" value="BIOTIN TRANSPORTER BIOY"/>
    <property type="match status" value="1"/>
</dbReference>
<comment type="similarity">
    <text evidence="1 2">Belongs to the BioY family.</text>
</comment>
<feature type="transmembrane region" description="Helical" evidence="3">
    <location>
        <begin position="135"/>
        <end position="156"/>
    </location>
</feature>
<keyword evidence="2" id="KW-0813">Transport</keyword>
<dbReference type="AlphaFoldDB" id="A0A3M7U0K7"/>
<keyword evidence="2" id="KW-1003">Cell membrane</keyword>
<comment type="caution">
    <text evidence="4">The sequence shown here is derived from an EMBL/GenBank/DDBJ whole genome shotgun (WGS) entry which is preliminary data.</text>
</comment>
<dbReference type="Proteomes" id="UP000278746">
    <property type="component" value="Unassembled WGS sequence"/>
</dbReference>
<name>A0A3M7U0K7_9BACI</name>
<gene>
    <name evidence="4" type="ORF">EBO34_01170</name>
</gene>
<protein>
    <recommendedName>
        <fullName evidence="2">Biotin transporter</fullName>
    </recommendedName>
</protein>
<evidence type="ECO:0000313" key="4">
    <source>
        <dbReference type="EMBL" id="RNA70534.1"/>
    </source>
</evidence>
<dbReference type="OrthoDB" id="9803495at2"/>
<proteinExistence type="inferred from homology"/>
<dbReference type="Pfam" id="PF02632">
    <property type="entry name" value="BioY"/>
    <property type="match status" value="1"/>
</dbReference>
<evidence type="ECO:0000256" key="2">
    <source>
        <dbReference type="PIRNR" id="PIRNR016661"/>
    </source>
</evidence>
<feature type="transmembrane region" description="Helical" evidence="3">
    <location>
        <begin position="73"/>
        <end position="90"/>
    </location>
</feature>
<feature type="transmembrane region" description="Helical" evidence="3">
    <location>
        <begin position="26"/>
        <end position="53"/>
    </location>
</feature>
<dbReference type="GO" id="GO:0005886">
    <property type="term" value="C:plasma membrane"/>
    <property type="evidence" value="ECO:0007669"/>
    <property type="project" value="UniProtKB-SubCell"/>
</dbReference>
<dbReference type="InterPro" id="IPR003784">
    <property type="entry name" value="BioY"/>
</dbReference>
<dbReference type="EMBL" id="RHIB01000001">
    <property type="protein sequence ID" value="RNA70534.1"/>
    <property type="molecule type" value="Genomic_DNA"/>
</dbReference>
<evidence type="ECO:0000313" key="5">
    <source>
        <dbReference type="Proteomes" id="UP000278746"/>
    </source>
</evidence>
<organism evidence="4 5">
    <name type="scientific">Alteribacter keqinensis</name>
    <dbReference type="NCBI Taxonomy" id="2483800"/>
    <lineage>
        <taxon>Bacteria</taxon>
        <taxon>Bacillati</taxon>
        <taxon>Bacillota</taxon>
        <taxon>Bacilli</taxon>
        <taxon>Bacillales</taxon>
        <taxon>Bacillaceae</taxon>
        <taxon>Alteribacter</taxon>
    </lineage>
</organism>
<sequence>MFALITGVFAQITIPLPYIPITGQTLAVGLAAVILGSKLGAATMVVYLLLGAVGLPVFSDLQSGVNVLVGPSGGYIFGFVLTAYVTGLILEKSSFTLGWATVANIVGMGITLAFGMVQLMIVLELTFTAALQAGVIPFLITGVIKAFLASAGGVWVRQFSGQKLKKEQLGKAS</sequence>
<keyword evidence="5" id="KW-1185">Reference proteome</keyword>
<comment type="subcellular location">
    <subcellularLocation>
        <location evidence="2">Cell membrane</location>
        <topology evidence="2">Multi-pass membrane protein</topology>
    </subcellularLocation>
</comment>
<dbReference type="PANTHER" id="PTHR34295:SF1">
    <property type="entry name" value="BIOTIN TRANSPORTER BIOY"/>
    <property type="match status" value="1"/>
</dbReference>
<dbReference type="PIRSF" id="PIRSF016661">
    <property type="entry name" value="BioY"/>
    <property type="match status" value="1"/>
</dbReference>
<evidence type="ECO:0000256" key="1">
    <source>
        <dbReference type="ARBA" id="ARBA00010692"/>
    </source>
</evidence>
<accession>A0A3M7U0K7</accession>
<keyword evidence="2 3" id="KW-0472">Membrane</keyword>